<reference evidence="1 2" key="1">
    <citation type="submission" date="2021-03" db="EMBL/GenBank/DDBJ databases">
        <title>Sequencing the genomes of 1000 actinobacteria strains.</title>
        <authorList>
            <person name="Klenk H.-P."/>
        </authorList>
    </citation>
    <scope>NUCLEOTIDE SEQUENCE [LARGE SCALE GENOMIC DNA]</scope>
    <source>
        <strain evidence="1 2">DSM 44580</strain>
    </source>
</reference>
<dbReference type="Pfam" id="PF14085">
    <property type="entry name" value="DUF4265"/>
    <property type="match status" value="1"/>
</dbReference>
<organism evidence="1 2">
    <name type="scientific">Crossiella equi</name>
    <dbReference type="NCBI Taxonomy" id="130796"/>
    <lineage>
        <taxon>Bacteria</taxon>
        <taxon>Bacillati</taxon>
        <taxon>Actinomycetota</taxon>
        <taxon>Actinomycetes</taxon>
        <taxon>Pseudonocardiales</taxon>
        <taxon>Pseudonocardiaceae</taxon>
        <taxon>Crossiella</taxon>
    </lineage>
</organism>
<dbReference type="Proteomes" id="UP001519363">
    <property type="component" value="Unassembled WGS sequence"/>
</dbReference>
<sequence length="135" mass="15212">MAPFGFDDLVEQLWLRPLNEDEYQVCCLPFRVYGLALGDVVELDEARTFVTRVVRRSGSRVLRLFFPIHLPDEVFHPGRAAVASALEAAGLSAEWSGDRHVAVHVPPEGLTSVLWDTVHRLGEAVRWEWADVADF</sequence>
<protein>
    <recommendedName>
        <fullName evidence="3">DUF4265 domain-containing protein</fullName>
    </recommendedName>
</protein>
<dbReference type="RefSeq" id="WP_158103533.1">
    <property type="nucleotide sequence ID" value="NZ_JAGIOO010000001.1"/>
</dbReference>
<proteinExistence type="predicted"/>
<dbReference type="InterPro" id="IPR025361">
    <property type="entry name" value="DUF4265"/>
</dbReference>
<name>A0ABS5ASD3_9PSEU</name>
<evidence type="ECO:0008006" key="3">
    <source>
        <dbReference type="Google" id="ProtNLM"/>
    </source>
</evidence>
<dbReference type="EMBL" id="JAGIOO010000001">
    <property type="protein sequence ID" value="MBP2478600.1"/>
    <property type="molecule type" value="Genomic_DNA"/>
</dbReference>
<keyword evidence="2" id="KW-1185">Reference proteome</keyword>
<comment type="caution">
    <text evidence="1">The sequence shown here is derived from an EMBL/GenBank/DDBJ whole genome shotgun (WGS) entry which is preliminary data.</text>
</comment>
<gene>
    <name evidence="1" type="ORF">JOF53_007472</name>
</gene>
<evidence type="ECO:0000313" key="2">
    <source>
        <dbReference type="Proteomes" id="UP001519363"/>
    </source>
</evidence>
<accession>A0ABS5ASD3</accession>
<evidence type="ECO:0000313" key="1">
    <source>
        <dbReference type="EMBL" id="MBP2478600.1"/>
    </source>
</evidence>